<keyword evidence="3" id="KW-0969">Cilium</keyword>
<dbReference type="HOGENOM" id="CLU_1092746_0_0_7"/>
<dbReference type="Pfam" id="PF13144">
    <property type="entry name" value="ChapFlgA"/>
    <property type="match status" value="1"/>
</dbReference>
<dbReference type="STRING" id="1244531.CIG2463D_0848"/>
<dbReference type="GO" id="GO:0044780">
    <property type="term" value="P:bacterial-type flagellum assembly"/>
    <property type="evidence" value="ECO:0007669"/>
    <property type="project" value="InterPro"/>
</dbReference>
<protein>
    <submittedName>
        <fullName evidence="3">Flagellar basal body P-ring biosynthesis protein</fullName>
    </submittedName>
</protein>
<dbReference type="eggNOG" id="COG1261">
    <property type="taxonomic scope" value="Bacteria"/>
</dbReference>
<evidence type="ECO:0000313" key="4">
    <source>
        <dbReference type="Proteomes" id="UP000028486"/>
    </source>
</evidence>
<evidence type="ECO:0000259" key="2">
    <source>
        <dbReference type="Pfam" id="PF13144"/>
    </source>
</evidence>
<dbReference type="PANTHER" id="PTHR36307:SF1">
    <property type="entry name" value="FLAGELLA BASAL BODY P-RING FORMATION PROTEIN FLGA"/>
    <property type="match status" value="1"/>
</dbReference>
<dbReference type="Proteomes" id="UP000028486">
    <property type="component" value="Chromosome"/>
</dbReference>
<dbReference type="InterPro" id="IPR018247">
    <property type="entry name" value="EF_Hand_1_Ca_BS"/>
</dbReference>
<keyword evidence="1" id="KW-0472">Membrane</keyword>
<dbReference type="PANTHER" id="PTHR36307">
    <property type="entry name" value="FLAGELLA BASAL BODY P-RING FORMATION PROTEIN FLGA"/>
    <property type="match status" value="1"/>
</dbReference>
<evidence type="ECO:0000313" key="3">
    <source>
        <dbReference type="EMBL" id="AII14688.1"/>
    </source>
</evidence>
<sequence length="252" mass="28266">MLQSRSQNKTSGNSSGVEHNLAKVGVASSNLVSRSILFLILIILFSQKLFSASLVSLLEENIKSQIPNIIIEKLNIQKPDNLPQDFNEYELKEILLLSLKDDGGNLRAVYKMPNNLNKSMFFKFDIKAKVKVFVASRDMDKGQILNLSDFESILVPLNKYEKTALTSLPKVSLITKTRIKMGRVLTTRQFKTLSDIKRGDQITAIINDGSLSVEILVTTLEDANIGEIIQVKNENNQIFKATIISKNRAIIR</sequence>
<dbReference type="KEGG" id="caj:CIG1485E_0849"/>
<proteinExistence type="predicted"/>
<feature type="transmembrane region" description="Helical" evidence="1">
    <location>
        <begin position="36"/>
        <end position="58"/>
    </location>
</feature>
<keyword evidence="1" id="KW-1133">Transmembrane helix</keyword>
<accession>A0A076FAG5</accession>
<dbReference type="PROSITE" id="PS00018">
    <property type="entry name" value="EF_HAND_1"/>
    <property type="match status" value="1"/>
</dbReference>
<keyword evidence="1" id="KW-0812">Transmembrane</keyword>
<reference evidence="4" key="1">
    <citation type="journal article" date="2014" name="Genome Announc.">
        <title>Complete Genome Sequence of Campylobacter iguaniorum Strain 1485ET, Isolated from a Bearded Dragon (Pogona vitticeps).</title>
        <authorList>
            <person name="Gilbert M.J."/>
            <person name="Miller W.G."/>
            <person name="Yee E."/>
            <person name="Kik M."/>
            <person name="Wagenaar J.A."/>
            <person name="Duim B."/>
        </authorList>
    </citation>
    <scope>NUCLEOTIDE SEQUENCE [LARGE SCALE GENOMIC DNA]</scope>
    <source>
        <strain evidence="4">1485E</strain>
    </source>
</reference>
<dbReference type="InterPro" id="IPR017585">
    <property type="entry name" value="SAF_FlgA"/>
</dbReference>
<dbReference type="AlphaFoldDB" id="A0A076FAG5"/>
<name>A0A076FAG5_9BACT</name>
<keyword evidence="4" id="KW-1185">Reference proteome</keyword>
<gene>
    <name evidence="3" type="primary">flgA</name>
    <name evidence="3" type="ORF">CIG1485E_0849</name>
</gene>
<organism evidence="3 4">
    <name type="scientific">Campylobacter iguaniorum</name>
    <dbReference type="NCBI Taxonomy" id="1244531"/>
    <lineage>
        <taxon>Bacteria</taxon>
        <taxon>Pseudomonadati</taxon>
        <taxon>Campylobacterota</taxon>
        <taxon>Epsilonproteobacteria</taxon>
        <taxon>Campylobacterales</taxon>
        <taxon>Campylobacteraceae</taxon>
        <taxon>Campylobacter</taxon>
    </lineage>
</organism>
<dbReference type="InterPro" id="IPR039246">
    <property type="entry name" value="Flagellar_FlgA"/>
</dbReference>
<dbReference type="NCBIfam" id="TIGR03170">
    <property type="entry name" value="flgA_cterm"/>
    <property type="match status" value="1"/>
</dbReference>
<feature type="domain" description="Flagella basal body P-ring formation protein FlgA SAF" evidence="2">
    <location>
        <begin position="131"/>
        <end position="248"/>
    </location>
</feature>
<dbReference type="Gene3D" id="2.30.30.760">
    <property type="match status" value="1"/>
</dbReference>
<dbReference type="CDD" id="cd11614">
    <property type="entry name" value="SAF_CpaB_FlgA_like"/>
    <property type="match status" value="1"/>
</dbReference>
<evidence type="ECO:0000256" key="1">
    <source>
        <dbReference type="SAM" id="Phobius"/>
    </source>
</evidence>
<keyword evidence="3" id="KW-0966">Cell projection</keyword>
<dbReference type="EMBL" id="CP009043">
    <property type="protein sequence ID" value="AII14688.1"/>
    <property type="molecule type" value="Genomic_DNA"/>
</dbReference>
<keyword evidence="3" id="KW-0282">Flagellum</keyword>